<reference evidence="1 2" key="1">
    <citation type="submission" date="2022-05" db="EMBL/GenBank/DDBJ databases">
        <authorList>
            <consortium name="Genoscope - CEA"/>
            <person name="William W."/>
        </authorList>
    </citation>
    <scope>NUCLEOTIDE SEQUENCE [LARGE SCALE GENOMIC DNA]</scope>
</reference>
<name>A0ABN8NCT4_9CNID</name>
<comment type="caution">
    <text evidence="1">The sequence shown here is derived from an EMBL/GenBank/DDBJ whole genome shotgun (WGS) entry which is preliminary data.</text>
</comment>
<evidence type="ECO:0000313" key="2">
    <source>
        <dbReference type="Proteomes" id="UP001159405"/>
    </source>
</evidence>
<accession>A0ABN8NCT4</accession>
<evidence type="ECO:0000313" key="1">
    <source>
        <dbReference type="EMBL" id="CAH3104173.1"/>
    </source>
</evidence>
<dbReference type="Proteomes" id="UP001159405">
    <property type="component" value="Unassembled WGS sequence"/>
</dbReference>
<protein>
    <submittedName>
        <fullName evidence="1">Uncharacterized protein</fullName>
    </submittedName>
</protein>
<gene>
    <name evidence="1" type="ORF">PLOB_00011177</name>
</gene>
<dbReference type="EMBL" id="CALNXK010000016">
    <property type="protein sequence ID" value="CAH3104173.1"/>
    <property type="molecule type" value="Genomic_DNA"/>
</dbReference>
<feature type="non-terminal residue" evidence="1">
    <location>
        <position position="483"/>
    </location>
</feature>
<sequence length="483" mass="55815">MWLEHSFNISPFEWSFPWPPSGLFSKARGKGPTELAIPETIHIARMLEQYIRGCALPLRQGPNQVLTENGETYLAFHHMASERFPFLPPDYGTSSPLNFELVLMLIFLSLNGKAMLLKYVTSYVAKCHDAVKTQQLYSVDLDCNIFPQEMHPLEPEMVLQLTSLKIARSNSHTKAFTAPTPDQTEHKIHLKYLACANEDEHMTFLGWLREYDYEKNPPKRYRDGNTLVGLKHFSVFNPLYFFQLLVMNFPHRSLDELRDPREDRLADPIKYFVPTETILQYLSSESHKRSFVNTIIYYIESLQDIYTIDKPYLDFLQYIHQTKPEQYVLDNFQRPLLLFNESDVTDYDIWKTMKDAPEATVLTVSRAVATRVNNIVIRRMFEDKTPLSSIALDNDLQEFLAFKHMHVVVMQDLDKRTGVVNGQLATIVNSQNNTLLLEFPNGKTTFTYPVTTATEEGICRVHYALSPAYSMTICQIQGANIKK</sequence>
<keyword evidence="2" id="KW-1185">Reference proteome</keyword>
<organism evidence="1 2">
    <name type="scientific">Porites lobata</name>
    <dbReference type="NCBI Taxonomy" id="104759"/>
    <lineage>
        <taxon>Eukaryota</taxon>
        <taxon>Metazoa</taxon>
        <taxon>Cnidaria</taxon>
        <taxon>Anthozoa</taxon>
        <taxon>Hexacorallia</taxon>
        <taxon>Scleractinia</taxon>
        <taxon>Fungiina</taxon>
        <taxon>Poritidae</taxon>
        <taxon>Porites</taxon>
    </lineage>
</organism>
<proteinExistence type="predicted"/>